<dbReference type="HOGENOM" id="CLU_1749589_0_0_1"/>
<accession>N1PZC3</accession>
<dbReference type="AlphaFoldDB" id="N1PZC3"/>
<evidence type="ECO:0000313" key="1">
    <source>
        <dbReference type="EMBL" id="EME48777.1"/>
    </source>
</evidence>
<gene>
    <name evidence="1" type="ORF">DOTSEDRAFT_19286</name>
</gene>
<evidence type="ECO:0000313" key="2">
    <source>
        <dbReference type="Proteomes" id="UP000016933"/>
    </source>
</evidence>
<organism evidence="1 2">
    <name type="scientific">Dothistroma septosporum (strain NZE10 / CBS 128990)</name>
    <name type="common">Red band needle blight fungus</name>
    <name type="synonym">Mycosphaerella pini</name>
    <dbReference type="NCBI Taxonomy" id="675120"/>
    <lineage>
        <taxon>Eukaryota</taxon>
        <taxon>Fungi</taxon>
        <taxon>Dikarya</taxon>
        <taxon>Ascomycota</taxon>
        <taxon>Pezizomycotina</taxon>
        <taxon>Dothideomycetes</taxon>
        <taxon>Dothideomycetidae</taxon>
        <taxon>Mycosphaerellales</taxon>
        <taxon>Mycosphaerellaceae</taxon>
        <taxon>Dothistroma</taxon>
    </lineage>
</organism>
<protein>
    <submittedName>
        <fullName evidence="1">Uncharacterized protein</fullName>
    </submittedName>
</protein>
<dbReference type="EMBL" id="KB446535">
    <property type="protein sequence ID" value="EME48777.1"/>
    <property type="molecule type" value="Genomic_DNA"/>
</dbReference>
<sequence>MVPTETELDAVPTSRLFEPSVEFRSGREEESEELLRPGILRKPVELVRLAVEKLSAMMLSLNTGTHEVSPGELAGWPEGTTLPDDAAIDGGMLDDEDGVDDVAAPEDWRDDELPANEGKAVELTGGNIAVTVTGGGHDAACRILRLDEV</sequence>
<proteinExistence type="predicted"/>
<keyword evidence="2" id="KW-1185">Reference proteome</keyword>
<name>N1PZC3_DOTSN</name>
<dbReference type="Proteomes" id="UP000016933">
    <property type="component" value="Unassembled WGS sequence"/>
</dbReference>
<reference evidence="1 2" key="2">
    <citation type="journal article" date="2012" name="PLoS Pathog.">
        <title>Diverse lifestyles and strategies of plant pathogenesis encoded in the genomes of eighteen Dothideomycetes fungi.</title>
        <authorList>
            <person name="Ohm R.A."/>
            <person name="Feau N."/>
            <person name="Henrissat B."/>
            <person name="Schoch C.L."/>
            <person name="Horwitz B.A."/>
            <person name="Barry K.W."/>
            <person name="Condon B.J."/>
            <person name="Copeland A.C."/>
            <person name="Dhillon B."/>
            <person name="Glaser F."/>
            <person name="Hesse C.N."/>
            <person name="Kosti I."/>
            <person name="LaButti K."/>
            <person name="Lindquist E.A."/>
            <person name="Lucas S."/>
            <person name="Salamov A.A."/>
            <person name="Bradshaw R.E."/>
            <person name="Ciuffetti L."/>
            <person name="Hamelin R.C."/>
            <person name="Kema G.H.J."/>
            <person name="Lawrence C."/>
            <person name="Scott J.A."/>
            <person name="Spatafora J.W."/>
            <person name="Turgeon B.G."/>
            <person name="de Wit P.J.G.M."/>
            <person name="Zhong S."/>
            <person name="Goodwin S.B."/>
            <person name="Grigoriev I.V."/>
        </authorList>
    </citation>
    <scope>NUCLEOTIDE SEQUENCE [LARGE SCALE GENOMIC DNA]</scope>
    <source>
        <strain evidence="2">NZE10 / CBS 128990</strain>
    </source>
</reference>
<reference evidence="2" key="1">
    <citation type="journal article" date="2012" name="PLoS Genet.">
        <title>The genomes of the fungal plant pathogens Cladosporium fulvum and Dothistroma septosporum reveal adaptation to different hosts and lifestyles but also signatures of common ancestry.</title>
        <authorList>
            <person name="de Wit P.J.G.M."/>
            <person name="van der Burgt A."/>
            <person name="Oekmen B."/>
            <person name="Stergiopoulos I."/>
            <person name="Abd-Elsalam K.A."/>
            <person name="Aerts A.L."/>
            <person name="Bahkali A.H."/>
            <person name="Beenen H.G."/>
            <person name="Chettri P."/>
            <person name="Cox M.P."/>
            <person name="Datema E."/>
            <person name="de Vries R.P."/>
            <person name="Dhillon B."/>
            <person name="Ganley A.R."/>
            <person name="Griffiths S.A."/>
            <person name="Guo Y."/>
            <person name="Hamelin R.C."/>
            <person name="Henrissat B."/>
            <person name="Kabir M.S."/>
            <person name="Jashni M.K."/>
            <person name="Kema G."/>
            <person name="Klaubauf S."/>
            <person name="Lapidus A."/>
            <person name="Levasseur A."/>
            <person name="Lindquist E."/>
            <person name="Mehrabi R."/>
            <person name="Ohm R.A."/>
            <person name="Owen T.J."/>
            <person name="Salamov A."/>
            <person name="Schwelm A."/>
            <person name="Schijlen E."/>
            <person name="Sun H."/>
            <person name="van den Burg H.A."/>
            <person name="van Ham R.C.H.J."/>
            <person name="Zhang S."/>
            <person name="Goodwin S.B."/>
            <person name="Grigoriev I.V."/>
            <person name="Collemare J."/>
            <person name="Bradshaw R.E."/>
        </authorList>
    </citation>
    <scope>NUCLEOTIDE SEQUENCE [LARGE SCALE GENOMIC DNA]</scope>
    <source>
        <strain evidence="2">NZE10 / CBS 128990</strain>
    </source>
</reference>